<reference evidence="1" key="1">
    <citation type="submission" date="2020-04" db="EMBL/GenBank/DDBJ databases">
        <authorList>
            <person name="Chiriac C."/>
            <person name="Salcher M."/>
            <person name="Ghai R."/>
            <person name="Kavagutti S V."/>
        </authorList>
    </citation>
    <scope>NUCLEOTIDE SEQUENCE</scope>
</reference>
<gene>
    <name evidence="1" type="ORF">UFOVP434_42</name>
</gene>
<dbReference type="EMBL" id="LR796415">
    <property type="protein sequence ID" value="CAB4142832.1"/>
    <property type="molecule type" value="Genomic_DNA"/>
</dbReference>
<protein>
    <submittedName>
        <fullName evidence="1">Uncharacterized protein</fullName>
    </submittedName>
</protein>
<organism evidence="1">
    <name type="scientific">uncultured Caudovirales phage</name>
    <dbReference type="NCBI Taxonomy" id="2100421"/>
    <lineage>
        <taxon>Viruses</taxon>
        <taxon>Duplodnaviria</taxon>
        <taxon>Heunggongvirae</taxon>
        <taxon>Uroviricota</taxon>
        <taxon>Caudoviricetes</taxon>
        <taxon>Peduoviridae</taxon>
        <taxon>Maltschvirus</taxon>
        <taxon>Maltschvirus maltsch</taxon>
    </lineage>
</organism>
<accession>A0A6J5M9D5</accession>
<sequence>MARTLTFGDLIATISKKISRTTEEDFAALICSMTIQEIWKRYDWRESIETLPSFWLSPRMQDYGAPLNIVPQDFEGLRTALLVQFTGNPARIIPLDITKNLDRTNVYSFPSAMSYNHENSCFRIWPNVPENWGCPDHMITGTYKKLPVSVLPSSYQGTALPFDDKYFFPIVETALWKGYKLNGSPMEEKAQLSALTAIDEMARDQGLNDGDSNITPSSSLALTSGNFQTGFLWR</sequence>
<proteinExistence type="predicted"/>
<evidence type="ECO:0000313" key="1">
    <source>
        <dbReference type="EMBL" id="CAB4142832.1"/>
    </source>
</evidence>
<name>A0A6J5M9D5_9CAUD</name>